<dbReference type="EMBL" id="SJJZ01000003">
    <property type="protein sequence ID" value="TCC05507.1"/>
    <property type="molecule type" value="Genomic_DNA"/>
</dbReference>
<name>A0A4R0H4D6_9ACTN</name>
<feature type="transmembrane region" description="Helical" evidence="1">
    <location>
        <begin position="20"/>
        <end position="38"/>
    </location>
</feature>
<evidence type="ECO:0000256" key="1">
    <source>
        <dbReference type="SAM" id="Phobius"/>
    </source>
</evidence>
<gene>
    <name evidence="2" type="ORF">E0H45_26170</name>
</gene>
<evidence type="ECO:0000313" key="2">
    <source>
        <dbReference type="EMBL" id="TCC05507.1"/>
    </source>
</evidence>
<keyword evidence="1" id="KW-0812">Transmembrane</keyword>
<sequence>MNKPTKARPPSTRHTRRWPASLAVVAVLVLQVLVPTQVNALPRWLMPVLGGLLLLPLVWMNPFHLRRDEPWLRSVELVLLAVLVAVNAYYLAGMIFFLNNGDANEGKVLVKSALLIWVTNVVAFAVWYWEIDRGGPFARAPEHERETERADLLFPQMTVDLDGWKGWLPGFTDYLFVSFTAATAFSPTDTMPLTARTKTLMGIQSAIALLTVAIVAARAVNVL</sequence>
<keyword evidence="1" id="KW-1133">Transmembrane helix</keyword>
<evidence type="ECO:0000313" key="3">
    <source>
        <dbReference type="Proteomes" id="UP000292346"/>
    </source>
</evidence>
<feature type="transmembrane region" description="Helical" evidence="1">
    <location>
        <begin position="109"/>
        <end position="129"/>
    </location>
</feature>
<comment type="caution">
    <text evidence="2">The sequence shown here is derived from an EMBL/GenBank/DDBJ whole genome shotgun (WGS) entry which is preliminary data.</text>
</comment>
<organism evidence="2 3">
    <name type="scientific">Kribbella soli</name>
    <dbReference type="NCBI Taxonomy" id="1124743"/>
    <lineage>
        <taxon>Bacteria</taxon>
        <taxon>Bacillati</taxon>
        <taxon>Actinomycetota</taxon>
        <taxon>Actinomycetes</taxon>
        <taxon>Propionibacteriales</taxon>
        <taxon>Kribbellaceae</taxon>
        <taxon>Kribbella</taxon>
    </lineage>
</organism>
<feature type="transmembrane region" description="Helical" evidence="1">
    <location>
        <begin position="77"/>
        <end position="97"/>
    </location>
</feature>
<accession>A0A4R0H4D6</accession>
<feature type="transmembrane region" description="Helical" evidence="1">
    <location>
        <begin position="200"/>
        <end position="220"/>
    </location>
</feature>
<reference evidence="2 3" key="1">
    <citation type="submission" date="2019-02" db="EMBL/GenBank/DDBJ databases">
        <title>Kribbella capetownensis sp. nov. and Kribbella speibonae sp. nov., isolated from soil.</title>
        <authorList>
            <person name="Curtis S.M."/>
            <person name="Norton I."/>
            <person name="Everest G.J."/>
            <person name="Meyers P.R."/>
        </authorList>
    </citation>
    <scope>NUCLEOTIDE SEQUENCE [LARGE SCALE GENOMIC DNA]</scope>
    <source>
        <strain evidence="2 3">KCTC 29219</strain>
    </source>
</reference>
<dbReference type="AlphaFoldDB" id="A0A4R0H4D6"/>
<protein>
    <submittedName>
        <fullName evidence="2">DUF1345 domain-containing protein</fullName>
    </submittedName>
</protein>
<dbReference type="Proteomes" id="UP000292346">
    <property type="component" value="Unassembled WGS sequence"/>
</dbReference>
<keyword evidence="3" id="KW-1185">Reference proteome</keyword>
<keyword evidence="1" id="KW-0472">Membrane</keyword>
<dbReference type="OrthoDB" id="5402524at2"/>
<dbReference type="RefSeq" id="WP_131342135.1">
    <property type="nucleotide sequence ID" value="NZ_SJJZ01000003.1"/>
</dbReference>
<feature type="transmembrane region" description="Helical" evidence="1">
    <location>
        <begin position="44"/>
        <end position="65"/>
    </location>
</feature>
<proteinExistence type="predicted"/>